<organism evidence="5 6">
    <name type="scientific">Lunasporangiospora selenospora</name>
    <dbReference type="NCBI Taxonomy" id="979761"/>
    <lineage>
        <taxon>Eukaryota</taxon>
        <taxon>Fungi</taxon>
        <taxon>Fungi incertae sedis</taxon>
        <taxon>Mucoromycota</taxon>
        <taxon>Mortierellomycotina</taxon>
        <taxon>Mortierellomycetes</taxon>
        <taxon>Mortierellales</taxon>
        <taxon>Mortierellaceae</taxon>
        <taxon>Lunasporangiospora</taxon>
    </lineage>
</organism>
<dbReference type="Gene3D" id="3.40.50.720">
    <property type="entry name" value="NAD(P)-binding Rossmann-like Domain"/>
    <property type="match status" value="1"/>
</dbReference>
<dbReference type="InterPro" id="IPR047109">
    <property type="entry name" value="CAD-like"/>
</dbReference>
<protein>
    <recommendedName>
        <fullName evidence="4">Alcohol dehydrogenase-like N-terminal domain-containing protein</fullName>
    </recommendedName>
</protein>
<dbReference type="Proteomes" id="UP000780801">
    <property type="component" value="Unassembled WGS sequence"/>
</dbReference>
<evidence type="ECO:0000313" key="6">
    <source>
        <dbReference type="Proteomes" id="UP000780801"/>
    </source>
</evidence>
<sequence>MTAPVEISNSHADASQDKSTLFTGWATTGTIELKQWSYHPRPLSKDDIEVEITYCGICGSDVRAITSGRESELGPRIAGHEMVGKVVATGADTTHQIGDIVGVSCLVTSCGDCRDCDDGFEQLCPGRTFTFSGKYNDGRGGLTYGGFADRIRVVGKHAFKLPEGLQGPEAAPLFCAGITMYTPLKDFGAGPGKKVGI</sequence>
<keyword evidence="6" id="KW-1185">Reference proteome</keyword>
<keyword evidence="3" id="KW-0560">Oxidoreductase</keyword>
<dbReference type="InterPro" id="IPR011032">
    <property type="entry name" value="GroES-like_sf"/>
</dbReference>
<reference evidence="5" key="1">
    <citation type="journal article" date="2020" name="Fungal Divers.">
        <title>Resolving the Mortierellaceae phylogeny through synthesis of multi-gene phylogenetics and phylogenomics.</title>
        <authorList>
            <person name="Vandepol N."/>
            <person name="Liber J."/>
            <person name="Desiro A."/>
            <person name="Na H."/>
            <person name="Kennedy M."/>
            <person name="Barry K."/>
            <person name="Grigoriev I.V."/>
            <person name="Miller A.N."/>
            <person name="O'Donnell K."/>
            <person name="Stajich J.E."/>
            <person name="Bonito G."/>
        </authorList>
    </citation>
    <scope>NUCLEOTIDE SEQUENCE</scope>
    <source>
        <strain evidence="5">KOD1015</strain>
    </source>
</reference>
<dbReference type="AlphaFoldDB" id="A0A9P6FQS5"/>
<name>A0A9P6FQS5_9FUNG</name>
<evidence type="ECO:0000256" key="2">
    <source>
        <dbReference type="ARBA" id="ARBA00022833"/>
    </source>
</evidence>
<feature type="non-terminal residue" evidence="5">
    <location>
        <position position="197"/>
    </location>
</feature>
<keyword evidence="2" id="KW-0862">Zinc</keyword>
<dbReference type="OrthoDB" id="1879366at2759"/>
<accession>A0A9P6FQS5</accession>
<evidence type="ECO:0000256" key="1">
    <source>
        <dbReference type="ARBA" id="ARBA00022723"/>
    </source>
</evidence>
<keyword evidence="1" id="KW-0479">Metal-binding</keyword>
<proteinExistence type="predicted"/>
<dbReference type="Pfam" id="PF08240">
    <property type="entry name" value="ADH_N"/>
    <property type="match status" value="1"/>
</dbReference>
<dbReference type="EMBL" id="JAABOA010002449">
    <property type="protein sequence ID" value="KAF9579853.1"/>
    <property type="molecule type" value="Genomic_DNA"/>
</dbReference>
<evidence type="ECO:0000313" key="5">
    <source>
        <dbReference type="EMBL" id="KAF9579853.1"/>
    </source>
</evidence>
<gene>
    <name evidence="5" type="ORF">BGW38_003716</name>
</gene>
<evidence type="ECO:0000256" key="3">
    <source>
        <dbReference type="ARBA" id="ARBA00023002"/>
    </source>
</evidence>
<dbReference type="PANTHER" id="PTHR42683">
    <property type="entry name" value="ALDEHYDE REDUCTASE"/>
    <property type="match status" value="1"/>
</dbReference>
<feature type="domain" description="Alcohol dehydrogenase-like N-terminal" evidence="4">
    <location>
        <begin position="45"/>
        <end position="163"/>
    </location>
</feature>
<dbReference type="GO" id="GO:0016616">
    <property type="term" value="F:oxidoreductase activity, acting on the CH-OH group of donors, NAD or NADP as acceptor"/>
    <property type="evidence" value="ECO:0007669"/>
    <property type="project" value="InterPro"/>
</dbReference>
<dbReference type="GO" id="GO:0046872">
    <property type="term" value="F:metal ion binding"/>
    <property type="evidence" value="ECO:0007669"/>
    <property type="project" value="UniProtKB-KW"/>
</dbReference>
<dbReference type="InterPro" id="IPR013154">
    <property type="entry name" value="ADH-like_N"/>
</dbReference>
<dbReference type="Gene3D" id="3.90.180.10">
    <property type="entry name" value="Medium-chain alcohol dehydrogenases, catalytic domain"/>
    <property type="match status" value="1"/>
</dbReference>
<dbReference type="SUPFAM" id="SSF50129">
    <property type="entry name" value="GroES-like"/>
    <property type="match status" value="1"/>
</dbReference>
<evidence type="ECO:0000259" key="4">
    <source>
        <dbReference type="Pfam" id="PF08240"/>
    </source>
</evidence>
<comment type="caution">
    <text evidence="5">The sequence shown here is derived from an EMBL/GenBank/DDBJ whole genome shotgun (WGS) entry which is preliminary data.</text>
</comment>